<dbReference type="Proteomes" id="UP001149719">
    <property type="component" value="Unassembled WGS sequence"/>
</dbReference>
<reference evidence="1" key="1">
    <citation type="submission" date="2022-12" db="EMBL/GenBank/DDBJ databases">
        <title>Marinomonas 15G1-11 sp. nov, isolated from marine algae.</title>
        <authorList>
            <person name="Butt M."/>
            <person name="Choi D.G."/>
            <person name="Kim J.M."/>
            <person name="Lee J.K."/>
            <person name="Baek J.H."/>
            <person name="Jeon C.O."/>
        </authorList>
    </citation>
    <scope>NUCLEOTIDE SEQUENCE</scope>
    <source>
        <strain evidence="1">15G1-11</strain>
    </source>
</reference>
<organism evidence="1 2">
    <name type="scientific">Marinomonas phaeophyticola</name>
    <dbReference type="NCBI Taxonomy" id="3004091"/>
    <lineage>
        <taxon>Bacteria</taxon>
        <taxon>Pseudomonadati</taxon>
        <taxon>Pseudomonadota</taxon>
        <taxon>Gammaproteobacteria</taxon>
        <taxon>Oceanospirillales</taxon>
        <taxon>Oceanospirillaceae</taxon>
        <taxon>Marinomonas</taxon>
    </lineage>
</organism>
<comment type="caution">
    <text evidence="1">The sequence shown here is derived from an EMBL/GenBank/DDBJ whole genome shotgun (WGS) entry which is preliminary data.</text>
</comment>
<dbReference type="RefSeq" id="WP_269123290.1">
    <property type="nucleotide sequence ID" value="NZ_JAPUBN010000011.1"/>
</dbReference>
<evidence type="ECO:0000313" key="2">
    <source>
        <dbReference type="Proteomes" id="UP001149719"/>
    </source>
</evidence>
<protein>
    <submittedName>
        <fullName evidence="1">SapC family protein</fullName>
    </submittedName>
</protein>
<dbReference type="InterPro" id="IPR010836">
    <property type="entry name" value="SapC"/>
</dbReference>
<evidence type="ECO:0000313" key="1">
    <source>
        <dbReference type="EMBL" id="MCZ2720975.1"/>
    </source>
</evidence>
<name>A0ABT4JRV3_9GAMM</name>
<dbReference type="EMBL" id="JAPUBN010000011">
    <property type="protein sequence ID" value="MCZ2720975.1"/>
    <property type="molecule type" value="Genomic_DNA"/>
</dbReference>
<sequence>MTRYVPLQRSVHNKAGYTPSINMKYAAMMTTVPLLREELSHVIQHMSIAFQKRSNAHDNTESFELVGLQSLKPNENLFVLPDGRWLGGYKPAFYRAYPFSLEADKDSTQLQLCVEESAVKFELAQDDLAFFKDETNLSDHMMNFVKFLEKALNGRKSTLSLMSALQQANLITPWSITYSEEEEDGATVEKALNGLYHIDIKALANLTPEMAAKLNKTGALEIAYAQVFSEPRCKGLSTLQKVHKDLQQHQNSIEKEPDLDEIFGEKDEFFSF</sequence>
<keyword evidence="2" id="KW-1185">Reference proteome</keyword>
<dbReference type="Pfam" id="PF07277">
    <property type="entry name" value="SapC"/>
    <property type="match status" value="1"/>
</dbReference>
<proteinExistence type="predicted"/>
<accession>A0ABT4JRV3</accession>
<gene>
    <name evidence="1" type="ORF">O1D97_04760</name>
</gene>